<comment type="cofactor">
    <cofactor evidence="1 2">
        <name>Zn(2+)</name>
        <dbReference type="ChEBI" id="CHEBI:29105"/>
    </cofactor>
    <text evidence="1 2">Binds 1 zinc ion per subunit.</text>
</comment>
<feature type="disulfide bond" evidence="1">
    <location>
        <begin position="141"/>
        <end position="163"/>
    </location>
</feature>
<dbReference type="PANTHER" id="PTHR10127">
    <property type="entry name" value="DISCOIDIN, CUB, EGF, LAMININ , AND ZINC METALLOPROTEASE DOMAIN CONTAINING"/>
    <property type="match status" value="1"/>
</dbReference>
<dbReference type="EC" id="3.4.24.-" evidence="2"/>
<keyword evidence="1" id="KW-1015">Disulfide bond</keyword>
<dbReference type="Pfam" id="PF01400">
    <property type="entry name" value="Astacin"/>
    <property type="match status" value="1"/>
</dbReference>
<evidence type="ECO:0000256" key="2">
    <source>
        <dbReference type="RuleBase" id="RU361183"/>
    </source>
</evidence>
<keyword evidence="1 2" id="KW-0645">Protease</keyword>
<dbReference type="SUPFAM" id="SSF55486">
    <property type="entry name" value="Metalloproteases ('zincins'), catalytic domain"/>
    <property type="match status" value="1"/>
</dbReference>
<accession>A0A182QTD3</accession>
<dbReference type="AlphaFoldDB" id="A0A182QTD3"/>
<evidence type="ECO:0000313" key="4">
    <source>
        <dbReference type="EnsemblMetazoa" id="AFAF016455-PA"/>
    </source>
</evidence>
<keyword evidence="5" id="KW-1185">Reference proteome</keyword>
<feature type="active site" evidence="1">
    <location>
        <position position="172"/>
    </location>
</feature>
<dbReference type="Proteomes" id="UP000075886">
    <property type="component" value="Unassembled WGS sequence"/>
</dbReference>
<dbReference type="PANTHER" id="PTHR10127:SF883">
    <property type="entry name" value="ZINC METALLOPROTEINASE NAS-8"/>
    <property type="match status" value="1"/>
</dbReference>
<keyword evidence="1 2" id="KW-0862">Zinc</keyword>
<keyword evidence="1 2" id="KW-0378">Hydrolase</keyword>
<reference evidence="4" key="2">
    <citation type="submission" date="2020-05" db="UniProtKB">
        <authorList>
            <consortium name="EnsemblMetazoa"/>
        </authorList>
    </citation>
    <scope>IDENTIFICATION</scope>
    <source>
        <strain evidence="4">FAR1</strain>
    </source>
</reference>
<feature type="domain" description="Peptidase M12A" evidence="3">
    <location>
        <begin position="73"/>
        <end position="279"/>
    </location>
</feature>
<comment type="caution">
    <text evidence="1">Lacks conserved residue(s) required for the propagation of feature annotation.</text>
</comment>
<dbReference type="Gene3D" id="3.40.390.10">
    <property type="entry name" value="Collagenase (Catalytic Domain)"/>
    <property type="match status" value="1"/>
</dbReference>
<keyword evidence="1 2" id="KW-0479">Metal-binding</keyword>
<feature type="binding site" evidence="1">
    <location>
        <position position="181"/>
    </location>
    <ligand>
        <name>Zn(2+)</name>
        <dbReference type="ChEBI" id="CHEBI:29105"/>
        <note>catalytic</note>
    </ligand>
</feature>
<dbReference type="EnsemblMetazoa" id="AFAF016455-RA">
    <property type="protein sequence ID" value="AFAF016455-PA"/>
    <property type="gene ID" value="AFAF016455"/>
</dbReference>
<feature type="chain" id="PRO_5007951045" description="Metalloendopeptidase" evidence="2">
    <location>
        <begin position="24"/>
        <end position="314"/>
    </location>
</feature>
<feature type="signal peptide" evidence="2">
    <location>
        <begin position="1"/>
        <end position="23"/>
    </location>
</feature>
<dbReference type="InterPro" id="IPR006026">
    <property type="entry name" value="Peptidase_Metallo"/>
</dbReference>
<evidence type="ECO:0000259" key="3">
    <source>
        <dbReference type="PROSITE" id="PS51864"/>
    </source>
</evidence>
<dbReference type="GO" id="GO:0006508">
    <property type="term" value="P:proteolysis"/>
    <property type="evidence" value="ECO:0007669"/>
    <property type="project" value="UniProtKB-KW"/>
</dbReference>
<dbReference type="InterPro" id="IPR034035">
    <property type="entry name" value="Astacin-like_dom"/>
</dbReference>
<dbReference type="SMART" id="SM00235">
    <property type="entry name" value="ZnMc"/>
    <property type="match status" value="1"/>
</dbReference>
<dbReference type="PRINTS" id="PR00480">
    <property type="entry name" value="ASTACIN"/>
</dbReference>
<sequence length="314" mass="36220">MVRVLLATFLALGLLSVTRKCSGQLYRSESPEVGRRVQNYDRRVEQQPAHELGFGYYYQGDIMLPTPQSQDRLSIAEEYTSTVWPNAIVPYYIAPNSFTPKEIGLIEQAMNVYHAKTCVRFVPRTPQTPYYVTITNRPAGCYASIGRVQDNNQNVMNLQTPACLYHGTPVHEMMHILGYLHEVSRPDRDTYIYVNRSALHPRYQTDKFFQTNFAKYEKDVETYNISYNYGSVMHYTRYAGAQNLNYPVLVNLKPYNKPDFGNTTLSPSDIESINYRYCRNASGLFWLQQPFQHLTTTFLGGAERSTRSRFLSRG</sequence>
<proteinExistence type="predicted"/>
<dbReference type="CDD" id="cd04280">
    <property type="entry name" value="ZnMc_astacin_like"/>
    <property type="match status" value="1"/>
</dbReference>
<name>A0A182QTD3_9DIPT</name>
<evidence type="ECO:0000313" key="5">
    <source>
        <dbReference type="Proteomes" id="UP000075886"/>
    </source>
</evidence>
<dbReference type="InterPro" id="IPR024079">
    <property type="entry name" value="MetalloPept_cat_dom_sf"/>
</dbReference>
<protein>
    <recommendedName>
        <fullName evidence="2">Metalloendopeptidase</fullName>
        <ecNumber evidence="2">3.4.24.-</ecNumber>
    </recommendedName>
</protein>
<reference evidence="5" key="1">
    <citation type="submission" date="2014-01" db="EMBL/GenBank/DDBJ databases">
        <title>The Genome Sequence of Anopheles farauti FAR1 (V2).</title>
        <authorList>
            <consortium name="The Broad Institute Genomics Platform"/>
            <person name="Neafsey D.E."/>
            <person name="Besansky N."/>
            <person name="Howell P."/>
            <person name="Walton C."/>
            <person name="Young S.K."/>
            <person name="Zeng Q."/>
            <person name="Gargeya S."/>
            <person name="Fitzgerald M."/>
            <person name="Haas B."/>
            <person name="Abouelleil A."/>
            <person name="Allen A.W."/>
            <person name="Alvarado L."/>
            <person name="Arachchi H.M."/>
            <person name="Berlin A.M."/>
            <person name="Chapman S.B."/>
            <person name="Gainer-Dewar J."/>
            <person name="Goldberg J."/>
            <person name="Griggs A."/>
            <person name="Gujja S."/>
            <person name="Hansen M."/>
            <person name="Howarth C."/>
            <person name="Imamovic A."/>
            <person name="Ireland A."/>
            <person name="Larimer J."/>
            <person name="McCowan C."/>
            <person name="Murphy C."/>
            <person name="Pearson M."/>
            <person name="Poon T.W."/>
            <person name="Priest M."/>
            <person name="Roberts A."/>
            <person name="Saif S."/>
            <person name="Shea T."/>
            <person name="Sisk P."/>
            <person name="Sykes S."/>
            <person name="Wortman J."/>
            <person name="Nusbaum C."/>
            <person name="Birren B."/>
        </authorList>
    </citation>
    <scope>NUCLEOTIDE SEQUENCE [LARGE SCALE GENOMIC DNA]</scope>
    <source>
        <strain evidence="5">FAR1</strain>
    </source>
</reference>
<dbReference type="EMBL" id="AXCN02000644">
    <property type="status" value="NOT_ANNOTATED_CDS"/>
    <property type="molecule type" value="Genomic_DNA"/>
</dbReference>
<dbReference type="InterPro" id="IPR001506">
    <property type="entry name" value="Peptidase_M12A"/>
</dbReference>
<dbReference type="GO" id="GO:0004222">
    <property type="term" value="F:metalloendopeptidase activity"/>
    <property type="evidence" value="ECO:0007669"/>
    <property type="project" value="UniProtKB-UniRule"/>
</dbReference>
<evidence type="ECO:0000256" key="1">
    <source>
        <dbReference type="PROSITE-ProRule" id="PRU01211"/>
    </source>
</evidence>
<keyword evidence="2" id="KW-0732">Signal</keyword>
<dbReference type="GO" id="GO:0008270">
    <property type="term" value="F:zinc ion binding"/>
    <property type="evidence" value="ECO:0007669"/>
    <property type="project" value="UniProtKB-UniRule"/>
</dbReference>
<dbReference type="PROSITE" id="PS51864">
    <property type="entry name" value="ASTACIN"/>
    <property type="match status" value="1"/>
</dbReference>
<feature type="binding site" evidence="1">
    <location>
        <position position="175"/>
    </location>
    <ligand>
        <name>Zn(2+)</name>
        <dbReference type="ChEBI" id="CHEBI:29105"/>
        <note>catalytic</note>
    </ligand>
</feature>
<dbReference type="VEuPathDB" id="VectorBase:AFAF016455"/>
<keyword evidence="1 2" id="KW-0482">Metalloprotease</keyword>
<organism evidence="4 5">
    <name type="scientific">Anopheles farauti</name>
    <dbReference type="NCBI Taxonomy" id="69004"/>
    <lineage>
        <taxon>Eukaryota</taxon>
        <taxon>Metazoa</taxon>
        <taxon>Ecdysozoa</taxon>
        <taxon>Arthropoda</taxon>
        <taxon>Hexapoda</taxon>
        <taxon>Insecta</taxon>
        <taxon>Pterygota</taxon>
        <taxon>Neoptera</taxon>
        <taxon>Endopterygota</taxon>
        <taxon>Diptera</taxon>
        <taxon>Nematocera</taxon>
        <taxon>Culicoidea</taxon>
        <taxon>Culicidae</taxon>
        <taxon>Anophelinae</taxon>
        <taxon>Anopheles</taxon>
    </lineage>
</organism>
<dbReference type="STRING" id="69004.A0A182QTD3"/>
<feature type="binding site" evidence="1">
    <location>
        <position position="171"/>
    </location>
    <ligand>
        <name>Zn(2+)</name>
        <dbReference type="ChEBI" id="CHEBI:29105"/>
        <note>catalytic</note>
    </ligand>
</feature>